<evidence type="ECO:0000313" key="11">
    <source>
        <dbReference type="Proteomes" id="UP000055854"/>
    </source>
</evidence>
<dbReference type="GO" id="GO:0004459">
    <property type="term" value="F:L-lactate dehydrogenase (NAD+) activity"/>
    <property type="evidence" value="ECO:0007669"/>
    <property type="project" value="TreeGrafter"/>
</dbReference>
<gene>
    <name evidence="10" type="primary">lldD</name>
    <name evidence="10" type="ORF">ATB53_04530</name>
</gene>
<keyword evidence="5 10" id="KW-0560">Oxidoreductase</keyword>
<dbReference type="PANTHER" id="PTHR10578:SF107">
    <property type="entry name" value="2-HYDROXYACID OXIDASE 1"/>
    <property type="match status" value="1"/>
</dbReference>
<feature type="domain" description="FMN hydroxy acid dehydrogenase" evidence="9">
    <location>
        <begin position="1"/>
        <end position="378"/>
    </location>
</feature>
<organism evidence="10 11">
    <name type="scientific">Xanthomonas campestris pv. translucens</name>
    <dbReference type="NCBI Taxonomy" id="343"/>
    <lineage>
        <taxon>Bacteria</taxon>
        <taxon>Pseudomonadati</taxon>
        <taxon>Pseudomonadota</taxon>
        <taxon>Gammaproteobacteria</taxon>
        <taxon>Lysobacterales</taxon>
        <taxon>Lysobacteraceae</taxon>
        <taxon>Xanthomonas</taxon>
        <taxon>Xanthomonas translucens group</taxon>
    </lineage>
</organism>
<dbReference type="PROSITE" id="PS51349">
    <property type="entry name" value="FMN_HYDROXY_ACID_DH_2"/>
    <property type="match status" value="1"/>
</dbReference>
<dbReference type="CDD" id="cd02809">
    <property type="entry name" value="alpha_hydroxyacid_oxid_FMN"/>
    <property type="match status" value="1"/>
</dbReference>
<feature type="binding site" evidence="8">
    <location>
        <begin position="78"/>
        <end position="80"/>
    </location>
    <ligand>
        <name>FMN</name>
        <dbReference type="ChEBI" id="CHEBI:58210"/>
    </ligand>
</feature>
<dbReference type="InterPro" id="IPR008259">
    <property type="entry name" value="FMN_hydac_DH_AS"/>
</dbReference>
<feature type="binding site" evidence="8">
    <location>
        <position position="279"/>
    </location>
    <ligand>
        <name>glyoxylate</name>
        <dbReference type="ChEBI" id="CHEBI:36655"/>
    </ligand>
</feature>
<evidence type="ECO:0000313" key="10">
    <source>
        <dbReference type="EMBL" id="KWV13255.1"/>
    </source>
</evidence>
<dbReference type="Gene3D" id="3.20.20.70">
    <property type="entry name" value="Aldolase class I"/>
    <property type="match status" value="1"/>
</dbReference>
<dbReference type="InterPro" id="IPR012133">
    <property type="entry name" value="Alpha-hydoxy_acid_DH_FMN"/>
</dbReference>
<dbReference type="EC" id="1.1.2.3" evidence="10"/>
<dbReference type="PIRSF" id="PIRSF000138">
    <property type="entry name" value="Al-hdrx_acd_dh"/>
    <property type="match status" value="1"/>
</dbReference>
<dbReference type="GO" id="GO:0010181">
    <property type="term" value="F:FMN binding"/>
    <property type="evidence" value="ECO:0007669"/>
    <property type="project" value="InterPro"/>
</dbReference>
<protein>
    <submittedName>
        <fullName evidence="10">Alpha-hydroxy-acid oxidizing enzyme</fullName>
        <ecNumber evidence="10">1.1.2.3</ecNumber>
    </submittedName>
</protein>
<feature type="binding site" evidence="8">
    <location>
        <position position="165"/>
    </location>
    <ligand>
        <name>glyoxylate</name>
        <dbReference type="ChEBI" id="CHEBI:36655"/>
    </ligand>
</feature>
<evidence type="ECO:0000256" key="2">
    <source>
        <dbReference type="ARBA" id="ARBA00022519"/>
    </source>
</evidence>
<dbReference type="InterPro" id="IPR037396">
    <property type="entry name" value="FMN_HAD"/>
</dbReference>
<sequence length="378" mass="40930">MQTLTCLDDIQALARSRVPRMFYDYATAGSWSQSTVQANRRDFDALALRQRIGCDVSLRSTATLMLGQPVAMPVALAPTGLAGLIRADGEILGARAAEAFGVPFVLSTMSICSLEQVCASVRQPCWFQLYPLRDRGIVAALIERATIAGCSTLMVTMDVPFLGQRHDDLRNGLSVPPRLRPAVLLDFLSHPRWALGMLRTRRRCFGNLLEYAPDRGDLQTLAEWTARQFDASLGWDDLAWIRSRWGGMLVVKGVLDAEDARQALAAGADALVVSNHGGRQLDGAVSSLRALPAIAELAAGRAEVHMDSGIRCGQDVLKALALGACGTYIGRAWLYGLGALGEQGVARVLTLIQRELELTMALCGRTRIAEIARSVVLD</sequence>
<keyword evidence="2" id="KW-0997">Cell inner membrane</keyword>
<dbReference type="PROSITE" id="PS00557">
    <property type="entry name" value="FMN_HYDROXY_ACID_DH_1"/>
    <property type="match status" value="1"/>
</dbReference>
<feature type="binding site" evidence="8">
    <location>
        <position position="156"/>
    </location>
    <ligand>
        <name>FMN</name>
        <dbReference type="ChEBI" id="CHEBI:58210"/>
    </ligand>
</feature>
<dbReference type="AlphaFoldDB" id="A0A125PWP5"/>
<feature type="binding site" evidence="8">
    <location>
        <position position="128"/>
    </location>
    <ligand>
        <name>FMN</name>
        <dbReference type="ChEBI" id="CHEBI:58210"/>
    </ligand>
</feature>
<feature type="binding site" evidence="8">
    <location>
        <position position="25"/>
    </location>
    <ligand>
        <name>glyoxylate</name>
        <dbReference type="ChEBI" id="CHEBI:36655"/>
    </ligand>
</feature>
<dbReference type="NCBIfam" id="NF008398">
    <property type="entry name" value="PRK11197.1"/>
    <property type="match status" value="1"/>
</dbReference>
<dbReference type="InterPro" id="IPR013785">
    <property type="entry name" value="Aldolase_TIM"/>
</dbReference>
<feature type="binding site" evidence="8">
    <location>
        <position position="130"/>
    </location>
    <ligand>
        <name>FMN</name>
        <dbReference type="ChEBI" id="CHEBI:58210"/>
    </ligand>
</feature>
<feature type="binding site" evidence="8">
    <location>
        <position position="107"/>
    </location>
    <ligand>
        <name>FMN</name>
        <dbReference type="ChEBI" id="CHEBI:58210"/>
    </ligand>
</feature>
<dbReference type="GO" id="GO:0005886">
    <property type="term" value="C:plasma membrane"/>
    <property type="evidence" value="ECO:0007669"/>
    <property type="project" value="TreeGrafter"/>
</dbReference>
<feature type="binding site" evidence="8">
    <location>
        <position position="274"/>
    </location>
    <ligand>
        <name>FMN</name>
        <dbReference type="ChEBI" id="CHEBI:58210"/>
    </ligand>
</feature>
<dbReference type="InterPro" id="IPR000262">
    <property type="entry name" value="FMN-dep_DH"/>
</dbReference>
<feature type="binding site" evidence="8">
    <location>
        <position position="276"/>
    </location>
    <ligand>
        <name>glyoxylate</name>
        <dbReference type="ChEBI" id="CHEBI:36655"/>
    </ligand>
</feature>
<feature type="binding site" evidence="8">
    <location>
        <begin position="307"/>
        <end position="311"/>
    </location>
    <ligand>
        <name>FMN</name>
        <dbReference type="ChEBI" id="CHEBI:58210"/>
    </ligand>
</feature>
<evidence type="ECO:0000256" key="5">
    <source>
        <dbReference type="ARBA" id="ARBA00023002"/>
    </source>
</evidence>
<dbReference type="SUPFAM" id="SSF51395">
    <property type="entry name" value="FMN-linked oxidoreductases"/>
    <property type="match status" value="1"/>
</dbReference>
<dbReference type="EMBL" id="LNTA01000155">
    <property type="protein sequence ID" value="KWV13255.1"/>
    <property type="molecule type" value="Genomic_DNA"/>
</dbReference>
<dbReference type="OrthoDB" id="9770452at2"/>
<keyword evidence="4 8" id="KW-0288">FMN</keyword>
<comment type="similarity">
    <text evidence="6">Belongs to the FMN-dependent alpha-hydroxy acid dehydrogenase family.</text>
</comment>
<feature type="binding site" evidence="8">
    <location>
        <begin position="330"/>
        <end position="331"/>
    </location>
    <ligand>
        <name>FMN</name>
        <dbReference type="ChEBI" id="CHEBI:58210"/>
    </ligand>
</feature>
<evidence type="ECO:0000256" key="1">
    <source>
        <dbReference type="ARBA" id="ARBA00001917"/>
    </source>
</evidence>
<evidence type="ECO:0000256" key="7">
    <source>
        <dbReference type="PIRSR" id="PIRSR000138-1"/>
    </source>
</evidence>
<comment type="cofactor">
    <cofactor evidence="1">
        <name>FMN</name>
        <dbReference type="ChEBI" id="CHEBI:58210"/>
    </cofactor>
</comment>
<evidence type="ECO:0000256" key="6">
    <source>
        <dbReference type="ARBA" id="ARBA00024042"/>
    </source>
</evidence>
<evidence type="ECO:0000256" key="3">
    <source>
        <dbReference type="ARBA" id="ARBA00022630"/>
    </source>
</evidence>
<dbReference type="GO" id="GO:0009060">
    <property type="term" value="P:aerobic respiration"/>
    <property type="evidence" value="ECO:0007669"/>
    <property type="project" value="TreeGrafter"/>
</dbReference>
<evidence type="ECO:0000259" key="9">
    <source>
        <dbReference type="PROSITE" id="PS51349"/>
    </source>
</evidence>
<feature type="binding site" evidence="8">
    <location>
        <position position="252"/>
    </location>
    <ligand>
        <name>FMN</name>
        <dbReference type="ChEBI" id="CHEBI:58210"/>
    </ligand>
</feature>
<dbReference type="Proteomes" id="UP000055854">
    <property type="component" value="Unassembled WGS sequence"/>
</dbReference>
<dbReference type="FunFam" id="3.20.20.70:FF:000029">
    <property type="entry name" value="L-lactate dehydrogenase"/>
    <property type="match status" value="1"/>
</dbReference>
<dbReference type="GO" id="GO:0004460">
    <property type="term" value="F:L-lactate dehydrogenase (cytochrome) activity"/>
    <property type="evidence" value="ECO:0007669"/>
    <property type="project" value="UniProtKB-EC"/>
</dbReference>
<dbReference type="RefSeq" id="WP_003474531.1">
    <property type="nucleotide sequence ID" value="NZ_CP089999.1"/>
</dbReference>
<proteinExistence type="inferred from homology"/>
<reference evidence="10 11" key="1">
    <citation type="submission" date="2015-11" db="EMBL/GenBank/DDBJ databases">
        <title>Long Read and Single Molecule DNA Sequencing Simplifies Genome Assembly and TAL Effector Gene Analysis of Xanthomonas translucens.</title>
        <authorList>
            <person name="Peng Z."/>
            <person name="Hu Y."/>
            <person name="Xie J."/>
            <person name="Potnis N."/>
            <person name="Akhunova A."/>
            <person name="Jones J."/>
            <person name="Liu Z."/>
            <person name="White F."/>
            <person name="Liu S."/>
        </authorList>
    </citation>
    <scope>NUCLEOTIDE SEQUENCE [LARGE SCALE GENOMIC DNA]</scope>
    <source>
        <strain evidence="10 11">B1</strain>
    </source>
</reference>
<comment type="caution">
    <text evidence="10">The sequence shown here is derived from an EMBL/GenBank/DDBJ whole genome shotgun (WGS) entry which is preliminary data.</text>
</comment>
<name>A0A125PWP5_XANCT</name>
<dbReference type="PANTHER" id="PTHR10578">
    <property type="entry name" value="S -2-HYDROXY-ACID OXIDASE-RELATED"/>
    <property type="match status" value="1"/>
</dbReference>
<feature type="active site" description="Proton acceptor" evidence="7">
    <location>
        <position position="276"/>
    </location>
</feature>
<keyword evidence="2" id="KW-0472">Membrane</keyword>
<keyword evidence="2" id="KW-1003">Cell membrane</keyword>
<dbReference type="Pfam" id="PF01070">
    <property type="entry name" value="FMN_dh"/>
    <property type="match status" value="1"/>
</dbReference>
<evidence type="ECO:0000256" key="4">
    <source>
        <dbReference type="ARBA" id="ARBA00022643"/>
    </source>
</evidence>
<accession>A0A125PWP5</accession>
<keyword evidence="3 8" id="KW-0285">Flavoprotein</keyword>
<evidence type="ECO:0000256" key="8">
    <source>
        <dbReference type="PIRSR" id="PIRSR000138-2"/>
    </source>
</evidence>